<proteinExistence type="predicted"/>
<organism evidence="3 4">
    <name type="scientific">Ruminobacter amylophilus</name>
    <dbReference type="NCBI Taxonomy" id="867"/>
    <lineage>
        <taxon>Bacteria</taxon>
        <taxon>Pseudomonadati</taxon>
        <taxon>Pseudomonadota</taxon>
        <taxon>Gammaproteobacteria</taxon>
        <taxon>Aeromonadales</taxon>
        <taxon>Succinivibrionaceae</taxon>
        <taxon>Ruminobacter</taxon>
    </lineage>
</organism>
<evidence type="ECO:0000259" key="2">
    <source>
        <dbReference type="PROSITE" id="PS50883"/>
    </source>
</evidence>
<dbReference type="SUPFAM" id="SSF55073">
    <property type="entry name" value="Nucleotide cyclase"/>
    <property type="match status" value="1"/>
</dbReference>
<dbReference type="InterPro" id="IPR001633">
    <property type="entry name" value="EAL_dom"/>
</dbReference>
<evidence type="ECO:0000313" key="4">
    <source>
        <dbReference type="Proteomes" id="UP000243745"/>
    </source>
</evidence>
<evidence type="ECO:0000256" key="1">
    <source>
        <dbReference type="SAM" id="Phobius"/>
    </source>
</evidence>
<dbReference type="GO" id="GO:0071111">
    <property type="term" value="F:cyclic-guanylate-specific phosphodiesterase activity"/>
    <property type="evidence" value="ECO:0007669"/>
    <property type="project" value="InterPro"/>
</dbReference>
<dbReference type="OrthoDB" id="9804951at2"/>
<dbReference type="InterPro" id="IPR043128">
    <property type="entry name" value="Rev_trsase/Diguanyl_cyclase"/>
</dbReference>
<dbReference type="PROSITE" id="PS50883">
    <property type="entry name" value="EAL"/>
    <property type="match status" value="1"/>
</dbReference>
<dbReference type="Pfam" id="PF00563">
    <property type="entry name" value="EAL"/>
    <property type="match status" value="1"/>
</dbReference>
<dbReference type="SMART" id="SM00052">
    <property type="entry name" value="EAL"/>
    <property type="match status" value="1"/>
</dbReference>
<keyword evidence="1" id="KW-0472">Membrane</keyword>
<dbReference type="Proteomes" id="UP000243745">
    <property type="component" value="Unassembled WGS sequence"/>
</dbReference>
<dbReference type="InterPro" id="IPR050706">
    <property type="entry name" value="Cyclic-di-GMP_PDE-like"/>
</dbReference>
<dbReference type="Gene3D" id="3.30.70.270">
    <property type="match status" value="1"/>
</dbReference>
<dbReference type="AlphaFoldDB" id="A0A662ZFI8"/>
<dbReference type="CDD" id="cd01948">
    <property type="entry name" value="EAL"/>
    <property type="match status" value="1"/>
</dbReference>
<dbReference type="EMBL" id="FOXF01000007">
    <property type="protein sequence ID" value="SFP17378.1"/>
    <property type="molecule type" value="Genomic_DNA"/>
</dbReference>
<feature type="transmembrane region" description="Helical" evidence="1">
    <location>
        <begin position="15"/>
        <end position="32"/>
    </location>
</feature>
<protein>
    <submittedName>
        <fullName evidence="3">EAL domain, c-di-GMP-specific phosphodiesterase class I (Or its enzymatically inactive variant)</fullName>
    </submittedName>
</protein>
<feature type="transmembrane region" description="Helical" evidence="1">
    <location>
        <begin position="293"/>
        <end position="316"/>
    </location>
</feature>
<keyword evidence="1" id="KW-1133">Transmembrane helix</keyword>
<keyword evidence="1" id="KW-0812">Transmembrane</keyword>
<name>A0A662ZFI8_9GAMM</name>
<dbReference type="RefSeq" id="WP_093140849.1">
    <property type="nucleotide sequence ID" value="NZ_FOXF01000007.1"/>
</dbReference>
<reference evidence="3 4" key="1">
    <citation type="submission" date="2016-10" db="EMBL/GenBank/DDBJ databases">
        <authorList>
            <person name="Varghese N."/>
            <person name="Submissions S."/>
        </authorList>
    </citation>
    <scope>NUCLEOTIDE SEQUENCE [LARGE SCALE GENOMIC DNA]</scope>
    <source>
        <strain evidence="3 4">DSM 1361</strain>
    </source>
</reference>
<dbReference type="InterPro" id="IPR029787">
    <property type="entry name" value="Nucleotide_cyclase"/>
</dbReference>
<dbReference type="InterPro" id="IPR035919">
    <property type="entry name" value="EAL_sf"/>
</dbReference>
<sequence>MLGRFAELKNYRQSLFIIVVLVFTMISVSFVYKYKIEEIMVSALKQQIVLKSKGELEAVNHNFNRIISVLNLASLSISKSISKGDYIGSARTAETINDITRVSGFLDIGITDLQGEVLYGFKLDDQDIAKLKKIYVGKTVVTVTVSKYGGNYDVLIAVPVYVNQSYVRYALYIKATGDELIRYFNKYTLYNDGVNSSLSFLLYNMYDVVHINEKTQNRLLPKYTVRELLDSAREKNNISIRQKQIQNQVIDNLYVFQGNGLPAHYMSIIKLPYDGWSFVYMIPASELDDKIRAIMTMFGFLIIGTMVILTILLVYYEYTVESNRKKVYNLAYFDEFTGLPNRVNLRANYEEVYESTYQNKIEEYYLATVIISNFHILHNLYGTEITNRFEQKLASCMKHMENSSFTPYKGNNSYYAIIRAESKSEVEIILRKLFASAQSIDGIEYRSLFKAGVCSFTASSMPSNIDDIMDKCSIALYDHEDENVSRNSIVFFVPEMQEEIIRQNNLEKELIPAIYNGEFLVYLQPKYDLNTNRLSGAEALIRWNYKLQRLLPPGQFIPVFEKNGSIANIDNFIFVSILDLLKKWKDLGYRLVPISVNFSQVQFRNPNLLRDLKERIRGYEDIIRYIDIEITESSTIDSQDTVLEILNELKKIGFKLSMDDFGTGYSCLSNISLYPFDTIKLDKSFVDKIDVNNRNSPDVMLVSDVIQITKHFGIHSLVEGVENIDQRNILRDLGCEYCQGYYYSAPLPLAEFERILGEDKIFEDWR</sequence>
<dbReference type="PANTHER" id="PTHR33121">
    <property type="entry name" value="CYCLIC DI-GMP PHOSPHODIESTERASE PDEF"/>
    <property type="match status" value="1"/>
</dbReference>
<feature type="domain" description="EAL" evidence="2">
    <location>
        <begin position="503"/>
        <end position="760"/>
    </location>
</feature>
<dbReference type="Gene3D" id="3.20.20.450">
    <property type="entry name" value="EAL domain"/>
    <property type="match status" value="1"/>
</dbReference>
<accession>A0A662ZFI8</accession>
<evidence type="ECO:0000313" key="3">
    <source>
        <dbReference type="EMBL" id="SFP17378.1"/>
    </source>
</evidence>
<keyword evidence="4" id="KW-1185">Reference proteome</keyword>
<gene>
    <name evidence="3" type="ORF">SAMN02910344_00628</name>
</gene>
<dbReference type="SUPFAM" id="SSF141868">
    <property type="entry name" value="EAL domain-like"/>
    <property type="match status" value="1"/>
</dbReference>
<dbReference type="PANTHER" id="PTHR33121:SF70">
    <property type="entry name" value="SIGNALING PROTEIN YKOW"/>
    <property type="match status" value="1"/>
</dbReference>